<gene>
    <name evidence="3" type="ORF">HPB48_006476</name>
</gene>
<dbReference type="EMBL" id="JABSTR010000002">
    <property type="protein sequence ID" value="KAH9363370.1"/>
    <property type="molecule type" value="Genomic_DNA"/>
</dbReference>
<organism evidence="3 4">
    <name type="scientific">Haemaphysalis longicornis</name>
    <name type="common">Bush tick</name>
    <dbReference type="NCBI Taxonomy" id="44386"/>
    <lineage>
        <taxon>Eukaryota</taxon>
        <taxon>Metazoa</taxon>
        <taxon>Ecdysozoa</taxon>
        <taxon>Arthropoda</taxon>
        <taxon>Chelicerata</taxon>
        <taxon>Arachnida</taxon>
        <taxon>Acari</taxon>
        <taxon>Parasitiformes</taxon>
        <taxon>Ixodida</taxon>
        <taxon>Ixodoidea</taxon>
        <taxon>Ixodidae</taxon>
        <taxon>Haemaphysalinae</taxon>
        <taxon>Haemaphysalis</taxon>
    </lineage>
</organism>
<accession>A0A9J6FJW4</accession>
<dbReference type="GO" id="GO:0005886">
    <property type="term" value="C:plasma membrane"/>
    <property type="evidence" value="ECO:0007669"/>
    <property type="project" value="TreeGrafter"/>
</dbReference>
<protein>
    <recommendedName>
        <fullName evidence="2">Peptidase M13 N-terminal domain-containing protein</fullName>
    </recommendedName>
</protein>
<evidence type="ECO:0000259" key="2">
    <source>
        <dbReference type="Pfam" id="PF05649"/>
    </source>
</evidence>
<dbReference type="PROSITE" id="PS51885">
    <property type="entry name" value="NEPRILYSIN"/>
    <property type="match status" value="1"/>
</dbReference>
<evidence type="ECO:0000313" key="4">
    <source>
        <dbReference type="Proteomes" id="UP000821853"/>
    </source>
</evidence>
<dbReference type="InterPro" id="IPR000718">
    <property type="entry name" value="Peptidase_M13"/>
</dbReference>
<reference evidence="3 4" key="1">
    <citation type="journal article" date="2020" name="Cell">
        <title>Large-Scale Comparative Analyses of Tick Genomes Elucidate Their Genetic Diversity and Vector Capacities.</title>
        <authorList>
            <consortium name="Tick Genome and Microbiome Consortium (TIGMIC)"/>
            <person name="Jia N."/>
            <person name="Wang J."/>
            <person name="Shi W."/>
            <person name="Du L."/>
            <person name="Sun Y."/>
            <person name="Zhan W."/>
            <person name="Jiang J.F."/>
            <person name="Wang Q."/>
            <person name="Zhang B."/>
            <person name="Ji P."/>
            <person name="Bell-Sakyi L."/>
            <person name="Cui X.M."/>
            <person name="Yuan T.T."/>
            <person name="Jiang B.G."/>
            <person name="Yang W.F."/>
            <person name="Lam T.T."/>
            <person name="Chang Q.C."/>
            <person name="Ding S.J."/>
            <person name="Wang X.J."/>
            <person name="Zhu J.G."/>
            <person name="Ruan X.D."/>
            <person name="Zhao L."/>
            <person name="Wei J.T."/>
            <person name="Ye R.Z."/>
            <person name="Que T.C."/>
            <person name="Du C.H."/>
            <person name="Zhou Y.H."/>
            <person name="Cheng J.X."/>
            <person name="Dai P.F."/>
            <person name="Guo W.B."/>
            <person name="Han X.H."/>
            <person name="Huang E.J."/>
            <person name="Li L.F."/>
            <person name="Wei W."/>
            <person name="Gao Y.C."/>
            <person name="Liu J.Z."/>
            <person name="Shao H.Z."/>
            <person name="Wang X."/>
            <person name="Wang C.C."/>
            <person name="Yang T.C."/>
            <person name="Huo Q.B."/>
            <person name="Li W."/>
            <person name="Chen H.Y."/>
            <person name="Chen S.E."/>
            <person name="Zhou L.G."/>
            <person name="Ni X.B."/>
            <person name="Tian J.H."/>
            <person name="Sheng Y."/>
            <person name="Liu T."/>
            <person name="Pan Y.S."/>
            <person name="Xia L.Y."/>
            <person name="Li J."/>
            <person name="Zhao F."/>
            <person name="Cao W.C."/>
        </authorList>
    </citation>
    <scope>NUCLEOTIDE SEQUENCE [LARGE SCALE GENOMIC DNA]</scope>
    <source>
        <strain evidence="3">HaeL-2018</strain>
    </source>
</reference>
<sequence length="591" mass="66127">MKNLCRELSTGAKAEAMFQACVRGPSGNARASALRQLRRFMAERGIPWPSKPNLQHVTPLGVLIELAYTWHVPLWFSVRFTRKSAKPGGDPTAVIIEPGPYALVWQGLHKDITERGDFYNHWSKLHAALSDAGNDQVNSSGDTERAEQMSQVDNKVLGELATAQLDPAGPASDELQLGDVDVHYTPHIKSNEWLEQLRKHVIPLIGRDTLLRLSNRAVLKAVEKLFSLYDPLTLLEHAGWYLARNLAPLADASLLYDRYVKENRSEQQRNEERSLFCVAQVEPVFRLLVISLYAVPRFSPIRRERVNKMLLDVRDMVASKVAALPWLDELYKKRAQQKLSQMKTALWPPDSLLANADLSATYTAFVVPNESSSVMGAWIQNVIALHELRHRIDLEQALRLPGNLALPLLQYDYLANEVRISAQALSPPVYFLEGTLGMLYGGLGYMYASEVVKALDAEGSLRNAEGRLAGNDSWLSPRWADAIADKEGCLGESAHYFPEIPAIEVAYASLENALRTSDTRLLTARATFSERRLFYITMCYLLCTGPTPNYVAHPVGGNCNKAVANFPRFADDFGCTGKAKMRRERPCVFFV</sequence>
<dbReference type="InterPro" id="IPR024079">
    <property type="entry name" value="MetalloPept_cat_dom_sf"/>
</dbReference>
<name>A0A9J6FJW4_HAELO</name>
<dbReference type="Proteomes" id="UP000821853">
    <property type="component" value="Chromosome 10"/>
</dbReference>
<dbReference type="OMA" id="CYLMCAN"/>
<dbReference type="SUPFAM" id="SSF55486">
    <property type="entry name" value="Metalloproteases ('zincins'), catalytic domain"/>
    <property type="match status" value="1"/>
</dbReference>
<dbReference type="AlphaFoldDB" id="A0A9J6FJW4"/>
<comment type="caution">
    <text evidence="3">The sequence shown here is derived from an EMBL/GenBank/DDBJ whole genome shotgun (WGS) entry which is preliminary data.</text>
</comment>
<keyword evidence="4" id="KW-1185">Reference proteome</keyword>
<dbReference type="PANTHER" id="PTHR11733">
    <property type="entry name" value="ZINC METALLOPROTEASE FAMILY M13 NEPRILYSIN-RELATED"/>
    <property type="match status" value="1"/>
</dbReference>
<proteinExistence type="inferred from homology"/>
<feature type="domain" description="Peptidase M13 N-terminal" evidence="2">
    <location>
        <begin position="12"/>
        <end position="344"/>
    </location>
</feature>
<comment type="similarity">
    <text evidence="1">Belongs to the peptidase M13 family.</text>
</comment>
<dbReference type="GO" id="GO:0004222">
    <property type="term" value="F:metalloendopeptidase activity"/>
    <property type="evidence" value="ECO:0007669"/>
    <property type="project" value="InterPro"/>
</dbReference>
<evidence type="ECO:0000256" key="1">
    <source>
        <dbReference type="ARBA" id="ARBA00007357"/>
    </source>
</evidence>
<evidence type="ECO:0000313" key="3">
    <source>
        <dbReference type="EMBL" id="KAH9363370.1"/>
    </source>
</evidence>
<dbReference type="GO" id="GO:0016485">
    <property type="term" value="P:protein processing"/>
    <property type="evidence" value="ECO:0007669"/>
    <property type="project" value="TreeGrafter"/>
</dbReference>
<dbReference type="OrthoDB" id="6489114at2759"/>
<dbReference type="VEuPathDB" id="VectorBase:HLOH_051776"/>
<dbReference type="Gene3D" id="3.40.390.10">
    <property type="entry name" value="Collagenase (Catalytic Domain)"/>
    <property type="match status" value="1"/>
</dbReference>
<dbReference type="PANTHER" id="PTHR11733:SF241">
    <property type="entry name" value="GH26575P-RELATED"/>
    <property type="match status" value="1"/>
</dbReference>
<dbReference type="InterPro" id="IPR008753">
    <property type="entry name" value="Peptidase_M13_N"/>
</dbReference>
<dbReference type="Pfam" id="PF05649">
    <property type="entry name" value="Peptidase_M13_N"/>
    <property type="match status" value="1"/>
</dbReference>
<dbReference type="InterPro" id="IPR042089">
    <property type="entry name" value="Peptidase_M13_dom_2"/>
</dbReference>
<dbReference type="Gene3D" id="1.10.1380.10">
    <property type="entry name" value="Neutral endopeptidase , domain2"/>
    <property type="match status" value="1"/>
</dbReference>